<evidence type="ECO:0000259" key="5">
    <source>
        <dbReference type="PROSITE" id="PS51000"/>
    </source>
</evidence>
<keyword evidence="3" id="KW-0804">Transcription</keyword>
<dbReference type="SMART" id="SM01134">
    <property type="entry name" value="DeoRC"/>
    <property type="match status" value="1"/>
</dbReference>
<dbReference type="Gene3D" id="1.10.10.10">
    <property type="entry name" value="Winged helix-like DNA-binding domain superfamily/Winged helix DNA-binding domain"/>
    <property type="match status" value="1"/>
</dbReference>
<dbReference type="PANTHER" id="PTHR30363:SF44">
    <property type="entry name" value="AGA OPERON TRANSCRIPTIONAL REPRESSOR-RELATED"/>
    <property type="match status" value="1"/>
</dbReference>
<comment type="caution">
    <text evidence="6">The sequence shown here is derived from an EMBL/GenBank/DDBJ whole genome shotgun (WGS) entry which is preliminary data.</text>
</comment>
<evidence type="ECO:0000256" key="2">
    <source>
        <dbReference type="ARBA" id="ARBA00023125"/>
    </source>
</evidence>
<dbReference type="InterPro" id="IPR036390">
    <property type="entry name" value="WH_DNA-bd_sf"/>
</dbReference>
<keyword evidence="2" id="KW-0238">DNA-binding</keyword>
<evidence type="ECO:0000256" key="4">
    <source>
        <dbReference type="SAM" id="Phobius"/>
    </source>
</evidence>
<dbReference type="InterPro" id="IPR014036">
    <property type="entry name" value="DeoR-like_C"/>
</dbReference>
<dbReference type="PROSITE" id="PS51000">
    <property type="entry name" value="HTH_DEOR_2"/>
    <property type="match status" value="1"/>
</dbReference>
<organism evidence="6 7">
    <name type="scientific">Methylobacterium terricola</name>
    <dbReference type="NCBI Taxonomy" id="2583531"/>
    <lineage>
        <taxon>Bacteria</taxon>
        <taxon>Pseudomonadati</taxon>
        <taxon>Pseudomonadota</taxon>
        <taxon>Alphaproteobacteria</taxon>
        <taxon>Hyphomicrobiales</taxon>
        <taxon>Methylobacteriaceae</taxon>
        <taxon>Methylobacterium</taxon>
    </lineage>
</organism>
<protein>
    <submittedName>
        <fullName evidence="6">DeoR/GlpR transcriptional regulator</fullName>
    </submittedName>
</protein>
<feature type="transmembrane region" description="Helical" evidence="4">
    <location>
        <begin position="128"/>
        <end position="149"/>
    </location>
</feature>
<dbReference type="Pfam" id="PF08220">
    <property type="entry name" value="HTH_DeoR"/>
    <property type="match status" value="1"/>
</dbReference>
<feature type="domain" description="HTH deoR-type" evidence="5">
    <location>
        <begin position="3"/>
        <end position="58"/>
    </location>
</feature>
<dbReference type="InterPro" id="IPR036388">
    <property type="entry name" value="WH-like_DNA-bd_sf"/>
</dbReference>
<keyword evidence="1" id="KW-0805">Transcription regulation</keyword>
<dbReference type="EMBL" id="VDDA01000001">
    <property type="protein sequence ID" value="TNC16076.1"/>
    <property type="molecule type" value="Genomic_DNA"/>
</dbReference>
<dbReference type="RefSeq" id="WP_139033893.1">
    <property type="nucleotide sequence ID" value="NZ_VDDA01000001.1"/>
</dbReference>
<gene>
    <name evidence="6" type="ORF">FF100_02080</name>
</gene>
<reference evidence="6 7" key="1">
    <citation type="submission" date="2019-06" db="EMBL/GenBank/DDBJ databases">
        <title>Genome of Methylobacterium sp. 17Sr1-39.</title>
        <authorList>
            <person name="Seo T."/>
        </authorList>
    </citation>
    <scope>NUCLEOTIDE SEQUENCE [LARGE SCALE GENOMIC DNA]</scope>
    <source>
        <strain evidence="6 7">17Sr1-39</strain>
    </source>
</reference>
<name>A0A5C4LQK3_9HYPH</name>
<accession>A0A5C4LQK3</accession>
<dbReference type="OrthoDB" id="31600at2"/>
<dbReference type="InterPro" id="IPR001034">
    <property type="entry name" value="DeoR_HTH"/>
</dbReference>
<keyword evidence="7" id="KW-1185">Reference proteome</keyword>
<dbReference type="SMART" id="SM00420">
    <property type="entry name" value="HTH_DEOR"/>
    <property type="match status" value="1"/>
</dbReference>
<dbReference type="GO" id="GO:0003700">
    <property type="term" value="F:DNA-binding transcription factor activity"/>
    <property type="evidence" value="ECO:0007669"/>
    <property type="project" value="InterPro"/>
</dbReference>
<dbReference type="SUPFAM" id="SSF46785">
    <property type="entry name" value="Winged helix' DNA-binding domain"/>
    <property type="match status" value="1"/>
</dbReference>
<evidence type="ECO:0000313" key="6">
    <source>
        <dbReference type="EMBL" id="TNC16076.1"/>
    </source>
</evidence>
<evidence type="ECO:0000313" key="7">
    <source>
        <dbReference type="Proteomes" id="UP000305267"/>
    </source>
</evidence>
<dbReference type="AlphaFoldDB" id="A0A5C4LQK3"/>
<dbReference type="PRINTS" id="PR00037">
    <property type="entry name" value="HTHLACR"/>
</dbReference>
<dbReference type="Pfam" id="PF00455">
    <property type="entry name" value="DeoRC"/>
    <property type="match status" value="1"/>
</dbReference>
<dbReference type="InterPro" id="IPR037171">
    <property type="entry name" value="NagB/RpiA_transferase-like"/>
</dbReference>
<sequence length="259" mass="26733">MTRGRHRHPLLLEALQAGEVVVEELAERFGVSASTIRRDLQQLASEKTIRRTYGGAVIAHPLPETSLPEREAQARPEKAAIAKAALALLAEDDILVLDGGSTVAAFGAGLVAGAGAVGRRHAIITNNLSLVGVLAGMPGLALTVLGGAVRPGSMSTLGPLAEASLRRLTADKAVVSGDGFVAGRGLCEAAIEQVSLKSLMMEQAAEVVVLMDSSKLGRATQGAWAPLPRRWTLVTDAGATEAQCAEAEEAGARVVRAPA</sequence>
<dbReference type="SUPFAM" id="SSF100950">
    <property type="entry name" value="NagB/RpiA/CoA transferase-like"/>
    <property type="match status" value="1"/>
</dbReference>
<keyword evidence="4" id="KW-0812">Transmembrane</keyword>
<dbReference type="PANTHER" id="PTHR30363">
    <property type="entry name" value="HTH-TYPE TRANSCRIPTIONAL REGULATOR SRLR-RELATED"/>
    <property type="match status" value="1"/>
</dbReference>
<keyword evidence="4" id="KW-1133">Transmembrane helix</keyword>
<dbReference type="InterPro" id="IPR018356">
    <property type="entry name" value="Tscrpt_reg_HTH_DeoR_CS"/>
</dbReference>
<keyword evidence="4" id="KW-0472">Membrane</keyword>
<dbReference type="Proteomes" id="UP000305267">
    <property type="component" value="Unassembled WGS sequence"/>
</dbReference>
<evidence type="ECO:0000256" key="3">
    <source>
        <dbReference type="ARBA" id="ARBA00023163"/>
    </source>
</evidence>
<dbReference type="PROSITE" id="PS00894">
    <property type="entry name" value="HTH_DEOR_1"/>
    <property type="match status" value="1"/>
</dbReference>
<dbReference type="InterPro" id="IPR050313">
    <property type="entry name" value="Carb_Metab_HTH_regulators"/>
</dbReference>
<proteinExistence type="predicted"/>
<evidence type="ECO:0000256" key="1">
    <source>
        <dbReference type="ARBA" id="ARBA00023015"/>
    </source>
</evidence>
<dbReference type="GO" id="GO:0003677">
    <property type="term" value="F:DNA binding"/>
    <property type="evidence" value="ECO:0007669"/>
    <property type="project" value="UniProtKB-KW"/>
</dbReference>